<accession>Q6IK27</accession>
<protein>
    <submittedName>
        <fullName evidence="1">HDC13487</fullName>
    </submittedName>
</protein>
<proteinExistence type="predicted"/>
<name>Q6IK27_DROME</name>
<gene>
    <name evidence="1" type="ORF">HDC13487</name>
</gene>
<dbReference type="EMBL" id="BK002539">
    <property type="protein sequence ID" value="DAA04045.1"/>
    <property type="molecule type" value="Genomic_DNA"/>
</dbReference>
<organism evidence="1">
    <name type="scientific">Drosophila melanogaster</name>
    <name type="common">Fruit fly</name>
    <dbReference type="NCBI Taxonomy" id="7227"/>
    <lineage>
        <taxon>Eukaryota</taxon>
        <taxon>Metazoa</taxon>
        <taxon>Ecdysozoa</taxon>
        <taxon>Arthropoda</taxon>
        <taxon>Hexapoda</taxon>
        <taxon>Insecta</taxon>
        <taxon>Pterygota</taxon>
        <taxon>Neoptera</taxon>
        <taxon>Endopterygota</taxon>
        <taxon>Diptera</taxon>
        <taxon>Brachycera</taxon>
        <taxon>Muscomorpha</taxon>
        <taxon>Ephydroidea</taxon>
        <taxon>Drosophilidae</taxon>
        <taxon>Drosophila</taxon>
        <taxon>Sophophora</taxon>
    </lineage>
</organism>
<reference evidence="1" key="1">
    <citation type="journal article" date="2003" name="Genome Biol.">
        <title>An integrated gene annotation and transcriptional profiling approach towards the full gene content of the Drosophila genome.</title>
        <authorList>
            <person name="Hild M."/>
            <person name="Beckmann B."/>
            <person name="Haas S.A."/>
            <person name="Koch B."/>
            <person name="Solovyev V."/>
            <person name="Busold C."/>
            <person name="Fellenberg K."/>
            <person name="Boutros M."/>
            <person name="Vingron M."/>
            <person name="Sauer F."/>
            <person name="Hoheisel J.D."/>
            <person name="Paro R."/>
        </authorList>
    </citation>
    <scope>NUCLEOTIDE SEQUENCE</scope>
</reference>
<evidence type="ECO:0000313" key="1">
    <source>
        <dbReference type="EMBL" id="DAA04045.1"/>
    </source>
</evidence>
<dbReference type="AlphaFoldDB" id="Q6IK27"/>
<sequence length="62" mass="6981">MSRETHIKQNTEIWHVPILSPALQRMAIKGPRGSGWGWGLDLGLTICIMPAIDQRSVKSNRQ</sequence>